<reference evidence="2 3" key="1">
    <citation type="journal article" date="2015" name="Int. Biodeterior. Biodegradation">
        <title>Physiological and genetic screening methods for the isolation of methyl tert-butyl ether-degrading bacteria for bioremediation purposes.</title>
        <authorList>
            <person name="Guisado I.M."/>
            <person name="Purswani J."/>
            <person name="Gonzalez Lopez J."/>
            <person name="Pozo C."/>
        </authorList>
    </citation>
    <scope>NUCLEOTIDE SEQUENCE [LARGE SCALE GENOMIC DNA]</scope>
    <source>
        <strain evidence="2 3">SH7</strain>
    </source>
</reference>
<keyword evidence="1" id="KW-0472">Membrane</keyword>
<gene>
    <name evidence="2" type="ORF">UQ64_17740</name>
</gene>
<keyword evidence="3" id="KW-1185">Reference proteome</keyword>
<feature type="transmembrane region" description="Helical" evidence="1">
    <location>
        <begin position="297"/>
        <end position="317"/>
    </location>
</feature>
<feature type="transmembrane region" description="Helical" evidence="1">
    <location>
        <begin position="267"/>
        <end position="291"/>
    </location>
</feature>
<evidence type="ECO:0000313" key="3">
    <source>
        <dbReference type="Proteomes" id="UP000054709"/>
    </source>
</evidence>
<feature type="transmembrane region" description="Helical" evidence="1">
    <location>
        <begin position="98"/>
        <end position="117"/>
    </location>
</feature>
<dbReference type="Proteomes" id="UP000054709">
    <property type="component" value="Unassembled WGS sequence"/>
</dbReference>
<accession>A0A0W1AXE2</accession>
<name>A0A0W1AXE2_9BACL</name>
<proteinExistence type="predicted"/>
<dbReference type="NCBIfam" id="NF038403">
    <property type="entry name" value="perm_prefix_1"/>
    <property type="match status" value="1"/>
</dbReference>
<evidence type="ECO:0008006" key="4">
    <source>
        <dbReference type="Google" id="ProtNLM"/>
    </source>
</evidence>
<protein>
    <recommendedName>
        <fullName evidence="4">Beta-carotene 15,15'-monooxygenase</fullName>
    </recommendedName>
</protein>
<dbReference type="AlphaFoldDB" id="A0A0W1AXE2"/>
<feature type="transmembrane region" description="Helical" evidence="1">
    <location>
        <begin position="193"/>
        <end position="215"/>
    </location>
</feature>
<comment type="caution">
    <text evidence="2">The sequence shown here is derived from an EMBL/GenBank/DDBJ whole genome shotgun (WGS) entry which is preliminary data.</text>
</comment>
<dbReference type="OrthoDB" id="9815852at2"/>
<sequence>METIVVYLDNMFASLPKKPELEHLKQELLFGMEEKYHELKRDGKSENEAIGIVISEFGNIEELTAELGIHPVESEQVVKVPVLTEEEAYTYVAARRSWGLWTGIGVFLCACGVALLIGLDTLFENKNTIVADKGSMLGLVGMFMLVAVAVGMFIYSGMKLERFKNLEQGFQLPYALKASLLRSQALYAPTYRLSLITGVCLCVLSPVFIFATSYVNDDFTPYGVVAFLVIAAVAVFLFIYYGNIQGAYTKLLEEPKVTAQKKEEDRFIGAMGAVLWPLATVIFLFTGFVYQRWDVNWAVFPIAGILSGMFSNVYHILKRKNVS</sequence>
<keyword evidence="1" id="KW-1133">Transmembrane helix</keyword>
<evidence type="ECO:0000313" key="2">
    <source>
        <dbReference type="EMBL" id="KTD85936.1"/>
    </source>
</evidence>
<evidence type="ECO:0000256" key="1">
    <source>
        <dbReference type="SAM" id="Phobius"/>
    </source>
</evidence>
<dbReference type="EMBL" id="LCZJ02000025">
    <property type="protein sequence ID" value="KTD85936.1"/>
    <property type="molecule type" value="Genomic_DNA"/>
</dbReference>
<dbReference type="InterPro" id="IPR047928">
    <property type="entry name" value="Perm_prefix_1"/>
</dbReference>
<feature type="transmembrane region" description="Helical" evidence="1">
    <location>
        <begin position="221"/>
        <end position="241"/>
    </location>
</feature>
<feature type="transmembrane region" description="Helical" evidence="1">
    <location>
        <begin position="137"/>
        <end position="155"/>
    </location>
</feature>
<organism evidence="2 3">
    <name type="scientific">Paenibacillus etheri</name>
    <dbReference type="NCBI Taxonomy" id="1306852"/>
    <lineage>
        <taxon>Bacteria</taxon>
        <taxon>Bacillati</taxon>
        <taxon>Bacillota</taxon>
        <taxon>Bacilli</taxon>
        <taxon>Bacillales</taxon>
        <taxon>Paenibacillaceae</taxon>
        <taxon>Paenibacillus</taxon>
    </lineage>
</organism>
<dbReference type="RefSeq" id="WP_060624210.1">
    <property type="nucleotide sequence ID" value="NZ_LCZJ02000025.1"/>
</dbReference>
<keyword evidence="1" id="KW-0812">Transmembrane</keyword>